<reference evidence="6" key="2">
    <citation type="journal article" date="2020" name="Microorganisms">
        <title>Osmotic Adaptation and Compatible Solute Biosynthesis of Phototrophic Bacteria as Revealed from Genome Analyses.</title>
        <authorList>
            <person name="Imhoff J.F."/>
            <person name="Rahn T."/>
            <person name="Kunzel S."/>
            <person name="Keller A."/>
            <person name="Neulinger S.C."/>
        </authorList>
    </citation>
    <scope>NUCLEOTIDE SEQUENCE</scope>
    <source>
        <strain evidence="6">DSM 11080</strain>
    </source>
</reference>
<dbReference type="AlphaFoldDB" id="A0AAJ0U0D7"/>
<evidence type="ECO:0000313" key="6">
    <source>
        <dbReference type="EMBL" id="MBK1703073.1"/>
    </source>
</evidence>
<evidence type="ECO:0000256" key="4">
    <source>
        <dbReference type="ARBA" id="ARBA00040480"/>
    </source>
</evidence>
<dbReference type="InterPro" id="IPR003959">
    <property type="entry name" value="ATPase_AAA_core"/>
</dbReference>
<keyword evidence="1" id="KW-0547">Nucleotide-binding</keyword>
<evidence type="ECO:0000256" key="2">
    <source>
        <dbReference type="ARBA" id="ARBA00022840"/>
    </source>
</evidence>
<keyword evidence="7" id="KW-1185">Reference proteome</keyword>
<keyword evidence="2" id="KW-0067">ATP-binding</keyword>
<comment type="caution">
    <text evidence="6">The sequence shown here is derived from an EMBL/GenBank/DDBJ whole genome shotgun (WGS) entry which is preliminary data.</text>
</comment>
<dbReference type="InterPro" id="IPR003593">
    <property type="entry name" value="AAA+_ATPase"/>
</dbReference>
<dbReference type="EMBL" id="NRSJ01000001">
    <property type="protein sequence ID" value="MBK1703073.1"/>
    <property type="molecule type" value="Genomic_DNA"/>
</dbReference>
<evidence type="ECO:0000259" key="5">
    <source>
        <dbReference type="SMART" id="SM00382"/>
    </source>
</evidence>
<feature type="domain" description="AAA+ ATPase" evidence="5">
    <location>
        <begin position="263"/>
        <end position="396"/>
    </location>
</feature>
<dbReference type="PANTHER" id="PTHR42960">
    <property type="entry name" value="YCF46 PROTEIN"/>
    <property type="match status" value="1"/>
</dbReference>
<gene>
    <name evidence="6" type="ORF">CKO40_00515</name>
</gene>
<proteinExistence type="inferred from homology"/>
<name>A0AAJ0U0D7_9GAMM</name>
<accession>A0AAJ0U0D7</accession>
<dbReference type="Gene3D" id="1.10.8.60">
    <property type="match status" value="1"/>
</dbReference>
<reference evidence="6" key="1">
    <citation type="submission" date="2017-08" db="EMBL/GenBank/DDBJ databases">
        <authorList>
            <person name="Imhoff J.F."/>
            <person name="Rahn T."/>
            <person name="Kuenzel S."/>
            <person name="Neulinger S.C."/>
        </authorList>
    </citation>
    <scope>NUCLEOTIDE SEQUENCE</scope>
    <source>
        <strain evidence="6">DSM 11080</strain>
    </source>
</reference>
<dbReference type="InterPro" id="IPR052381">
    <property type="entry name" value="AAA_domain_protein"/>
</dbReference>
<dbReference type="Proteomes" id="UP001296776">
    <property type="component" value="Unassembled WGS sequence"/>
</dbReference>
<dbReference type="GO" id="GO:0005524">
    <property type="term" value="F:ATP binding"/>
    <property type="evidence" value="ECO:0007669"/>
    <property type="project" value="UniProtKB-KW"/>
</dbReference>
<dbReference type="GO" id="GO:0016887">
    <property type="term" value="F:ATP hydrolysis activity"/>
    <property type="evidence" value="ECO:0007669"/>
    <property type="project" value="InterPro"/>
</dbReference>
<dbReference type="InterPro" id="IPR027417">
    <property type="entry name" value="P-loop_NTPase"/>
</dbReference>
<evidence type="ECO:0000256" key="3">
    <source>
        <dbReference type="ARBA" id="ARBA00038088"/>
    </source>
</evidence>
<dbReference type="SUPFAM" id="SSF52540">
    <property type="entry name" value="P-loop containing nucleoside triphosphate hydrolases"/>
    <property type="match status" value="2"/>
</dbReference>
<dbReference type="Pfam" id="PF00004">
    <property type="entry name" value="AAA"/>
    <property type="match status" value="1"/>
</dbReference>
<dbReference type="SMART" id="SM00382">
    <property type="entry name" value="AAA"/>
    <property type="match status" value="1"/>
</dbReference>
<dbReference type="Gene3D" id="3.40.50.300">
    <property type="entry name" value="P-loop containing nucleotide triphosphate hydrolases"/>
    <property type="match status" value="1"/>
</dbReference>
<dbReference type="PANTHER" id="PTHR42960:SF1">
    <property type="entry name" value="YCF46 PROTEIN"/>
    <property type="match status" value="1"/>
</dbReference>
<evidence type="ECO:0000256" key="1">
    <source>
        <dbReference type="ARBA" id="ARBA00022741"/>
    </source>
</evidence>
<evidence type="ECO:0000313" key="7">
    <source>
        <dbReference type="Proteomes" id="UP001296776"/>
    </source>
</evidence>
<comment type="similarity">
    <text evidence="3">Belongs to the AAA ATPase family. Highly divergent.</text>
</comment>
<dbReference type="RefSeq" id="WP_200343721.1">
    <property type="nucleotide sequence ID" value="NZ_NRSJ01000001.1"/>
</dbReference>
<protein>
    <recommendedName>
        <fullName evidence="4">Uncharacterized AAA domain-containing protein ycf46</fullName>
    </recommendedName>
</protein>
<sequence length="490" mass="54520">MNDLHDLEVMLRSGTPILMIESLEEPRLLELLGEIGLRLRTPVFFWTLTQGLRPLDRPQTAATKLAEPPELLRHIKATSHPGLYLLLDFHPFLDHPLHVRLLKEIAQAFDDGAPRRLVLVSHALETPPELRHLCARFELRLPDRQRLLALIREEAQRWQYADPGRRFRANRSAVEQLSRNLLGVTESDARRLIRNAITNDGAITESDVAEVTRAKYELLSPEGVVAFEYETASFAEVAGLEHLKAWVDRRRAPFLAAAPKEDRPKGLMLLGVQGGGKSLAAKAVAGRFGVPLLRLDFGRLYDKYIGETERKLRDALRTADVMAPCVLWCDEIEKGISADAGSEGPGRRLLGSLLTWMAERRSAVFIVATSNDIASLPPELVRKGRLDEIFFVDLPDTEVRRAIFSIHLSKRGLDPERFDLDALAVVSEGFAGAGIEQAIVSALYAARAGHEEPDTEVLLEQLHATQPLAVVMEAQIEALRAWASGRTVAA</sequence>
<organism evidence="6 7">
    <name type="scientific">Halochromatium glycolicum</name>
    <dbReference type="NCBI Taxonomy" id="85075"/>
    <lineage>
        <taxon>Bacteria</taxon>
        <taxon>Pseudomonadati</taxon>
        <taxon>Pseudomonadota</taxon>
        <taxon>Gammaproteobacteria</taxon>
        <taxon>Chromatiales</taxon>
        <taxon>Chromatiaceae</taxon>
        <taxon>Halochromatium</taxon>
    </lineage>
</organism>